<sequence length="101" mass="11867">KKIYFIFLLNGDADLINKIKMFMCRQEKAGKGIVVLYCQDINIRSKNRYQGFFCKWFSTNLSFSFHHFNSLSRLFWWAVCGMQLHFLSKARGHLPGARALP</sequence>
<dbReference type="AlphaFoldDB" id="A0A8D1TGK7"/>
<organism evidence="1 2">
    <name type="scientific">Sus scrofa</name>
    <name type="common">Pig</name>
    <dbReference type="NCBI Taxonomy" id="9823"/>
    <lineage>
        <taxon>Eukaryota</taxon>
        <taxon>Metazoa</taxon>
        <taxon>Chordata</taxon>
        <taxon>Craniata</taxon>
        <taxon>Vertebrata</taxon>
        <taxon>Euteleostomi</taxon>
        <taxon>Mammalia</taxon>
        <taxon>Eutheria</taxon>
        <taxon>Laurasiatheria</taxon>
        <taxon>Artiodactyla</taxon>
        <taxon>Suina</taxon>
        <taxon>Suidae</taxon>
        <taxon>Sus</taxon>
    </lineage>
</organism>
<reference evidence="1" key="1">
    <citation type="submission" date="2025-08" db="UniProtKB">
        <authorList>
            <consortium name="Ensembl"/>
        </authorList>
    </citation>
    <scope>IDENTIFICATION</scope>
</reference>
<dbReference type="Proteomes" id="UP000694571">
    <property type="component" value="Unplaced"/>
</dbReference>
<proteinExistence type="predicted"/>
<evidence type="ECO:0000313" key="2">
    <source>
        <dbReference type="Proteomes" id="UP000694571"/>
    </source>
</evidence>
<evidence type="ECO:0000313" key="1">
    <source>
        <dbReference type="Ensembl" id="ENSSSCP00050026322.1"/>
    </source>
</evidence>
<protein>
    <submittedName>
        <fullName evidence="1">Uncharacterized protein</fullName>
    </submittedName>
</protein>
<dbReference type="Ensembl" id="ENSSSCT00050061227.1">
    <property type="protein sequence ID" value="ENSSSCP00050026322.1"/>
    <property type="gene ID" value="ENSSSCG00050044974.1"/>
</dbReference>
<accession>A0A8D1TGK7</accession>
<name>A0A8D1TGK7_PIG</name>